<sequence length="153" mass="16427">MTRLVGPMCHATSVLHPTMPPASLTRPCPAGKHPRQSASSRTKTQPGAPFASSLQIFDRHFLKQDGFLISVQLAKFAEHFGDCTLSGGEGKGSADVRATSCQFKHVSCASIGRGAAACIARGIRSLEKLKIREKQMRRDLEQSARKKAGAKPA</sequence>
<feature type="compositionally biased region" description="Polar residues" evidence="1">
    <location>
        <begin position="36"/>
        <end position="45"/>
    </location>
</feature>
<gene>
    <name evidence="2" type="ORF">OI25_7743</name>
</gene>
<dbReference type="EMBL" id="CP010025">
    <property type="protein sequence ID" value="AJZ56845.1"/>
    <property type="molecule type" value="Genomic_DNA"/>
</dbReference>
<dbReference type="KEGG" id="bfn:OI25_7743"/>
<organism evidence="2 3">
    <name type="scientific">Paraburkholderia fungorum</name>
    <dbReference type="NCBI Taxonomy" id="134537"/>
    <lineage>
        <taxon>Bacteria</taxon>
        <taxon>Pseudomonadati</taxon>
        <taxon>Pseudomonadota</taxon>
        <taxon>Betaproteobacteria</taxon>
        <taxon>Burkholderiales</taxon>
        <taxon>Burkholderiaceae</taxon>
        <taxon>Paraburkholderia</taxon>
    </lineage>
</organism>
<reference evidence="2 3" key="1">
    <citation type="journal article" date="2015" name="Genome Announc.">
        <title>Complete genome sequences for 59 burkholderia isolates, both pathogenic and near neighbor.</title>
        <authorList>
            <person name="Johnson S.L."/>
            <person name="Bishop-Lilly K.A."/>
            <person name="Ladner J.T."/>
            <person name="Daligault H.E."/>
            <person name="Davenport K.W."/>
            <person name="Jaissle J."/>
            <person name="Frey K.G."/>
            <person name="Koroleva G.I."/>
            <person name="Bruce D.C."/>
            <person name="Coyne S.R."/>
            <person name="Broomall S.M."/>
            <person name="Li P.E."/>
            <person name="Teshima H."/>
            <person name="Gibbons H.S."/>
            <person name="Palacios G.F."/>
            <person name="Rosenzweig C.N."/>
            <person name="Redden C.L."/>
            <person name="Xu Y."/>
            <person name="Minogue T.D."/>
            <person name="Chain P.S."/>
        </authorList>
    </citation>
    <scope>NUCLEOTIDE SEQUENCE [LARGE SCALE GENOMIC DNA]</scope>
    <source>
        <strain evidence="2 3">ATCC BAA-463</strain>
    </source>
</reference>
<name>A0AAU8T9E8_9BURK</name>
<evidence type="ECO:0000256" key="1">
    <source>
        <dbReference type="SAM" id="MobiDB-lite"/>
    </source>
</evidence>
<evidence type="ECO:0000313" key="3">
    <source>
        <dbReference type="Proteomes" id="UP000032614"/>
    </source>
</evidence>
<dbReference type="AlphaFoldDB" id="A0AAU8T9E8"/>
<accession>A0AAU8T9E8</accession>
<protein>
    <submittedName>
        <fullName evidence="2">Uncharacterized protein</fullName>
    </submittedName>
</protein>
<dbReference type="Proteomes" id="UP000032614">
    <property type="component" value="Chromosome 3"/>
</dbReference>
<feature type="region of interest" description="Disordered" evidence="1">
    <location>
        <begin position="16"/>
        <end position="48"/>
    </location>
</feature>
<evidence type="ECO:0000313" key="2">
    <source>
        <dbReference type="EMBL" id="AJZ56845.1"/>
    </source>
</evidence>
<proteinExistence type="predicted"/>